<dbReference type="EMBL" id="JAKILB010000013">
    <property type="protein sequence ID" value="MCL1140272.1"/>
    <property type="molecule type" value="Genomic_DNA"/>
</dbReference>
<dbReference type="SUPFAM" id="SSF55811">
    <property type="entry name" value="Nudix"/>
    <property type="match status" value="1"/>
</dbReference>
<organism evidence="4 5">
    <name type="scientific">Shewanella pneumatophori</name>
    <dbReference type="NCBI Taxonomy" id="314092"/>
    <lineage>
        <taxon>Bacteria</taxon>
        <taxon>Pseudomonadati</taxon>
        <taxon>Pseudomonadota</taxon>
        <taxon>Gammaproteobacteria</taxon>
        <taxon>Alteromonadales</taxon>
        <taxon>Shewanellaceae</taxon>
        <taxon>Shewanella</taxon>
    </lineage>
</organism>
<sequence>MAFDDKFRLSSHAVIIKQDGSEPKVLLLKATYGNCDWGLPGGALEPGETIHDALLRECLEELGVAVKVNYLSGVYYHQAYESQAFIFKCELPPAANIMLSDEHSEYRFIPVSSLSVVQKQRIEDCLNYNGVVISRRF</sequence>
<gene>
    <name evidence="4" type="ORF">L2740_17190</name>
</gene>
<feature type="domain" description="Nudix hydrolase" evidence="3">
    <location>
        <begin position="6"/>
        <end position="137"/>
    </location>
</feature>
<evidence type="ECO:0000313" key="4">
    <source>
        <dbReference type="EMBL" id="MCL1140272.1"/>
    </source>
</evidence>
<dbReference type="InterPro" id="IPR000086">
    <property type="entry name" value="NUDIX_hydrolase_dom"/>
</dbReference>
<dbReference type="Proteomes" id="UP001139293">
    <property type="component" value="Unassembled WGS sequence"/>
</dbReference>
<accession>A0A9X1ZI51</accession>
<comment type="caution">
    <text evidence="4">The sequence shown here is derived from an EMBL/GenBank/DDBJ whole genome shotgun (WGS) entry which is preliminary data.</text>
</comment>
<protein>
    <submittedName>
        <fullName evidence="4">NUDIX domain-containing protein</fullName>
    </submittedName>
</protein>
<dbReference type="CDD" id="cd02883">
    <property type="entry name" value="NUDIX_Hydrolase"/>
    <property type="match status" value="1"/>
</dbReference>
<dbReference type="InterPro" id="IPR015797">
    <property type="entry name" value="NUDIX_hydrolase-like_dom_sf"/>
</dbReference>
<dbReference type="PANTHER" id="PTHR43046:SF2">
    <property type="entry name" value="8-OXO-DGTP DIPHOSPHATASE-RELATED"/>
    <property type="match status" value="1"/>
</dbReference>
<dbReference type="RefSeq" id="WP_248951308.1">
    <property type="nucleotide sequence ID" value="NZ_JAKILB010000013.1"/>
</dbReference>
<dbReference type="AlphaFoldDB" id="A0A9X1ZI51"/>
<dbReference type="Pfam" id="PF00293">
    <property type="entry name" value="NUDIX"/>
    <property type="match status" value="1"/>
</dbReference>
<dbReference type="Gene3D" id="3.90.79.10">
    <property type="entry name" value="Nucleoside Triphosphate Pyrophosphohydrolase"/>
    <property type="match status" value="1"/>
</dbReference>
<keyword evidence="5" id="KW-1185">Reference proteome</keyword>
<evidence type="ECO:0000259" key="3">
    <source>
        <dbReference type="PROSITE" id="PS51462"/>
    </source>
</evidence>
<evidence type="ECO:0000313" key="5">
    <source>
        <dbReference type="Proteomes" id="UP001139293"/>
    </source>
</evidence>
<keyword evidence="2" id="KW-0378">Hydrolase</keyword>
<dbReference type="PRINTS" id="PR00502">
    <property type="entry name" value="NUDIXFAMILY"/>
</dbReference>
<name>A0A9X1ZI51_9GAMM</name>
<reference evidence="4" key="1">
    <citation type="submission" date="2022-01" db="EMBL/GenBank/DDBJ databases">
        <title>Whole genome-based taxonomy of the Shewanellaceae.</title>
        <authorList>
            <person name="Martin-Rodriguez A.J."/>
        </authorList>
    </citation>
    <scope>NUCLEOTIDE SEQUENCE</scope>
    <source>
        <strain evidence="4">KCTC 23973</strain>
    </source>
</reference>
<proteinExistence type="predicted"/>
<dbReference type="PANTHER" id="PTHR43046">
    <property type="entry name" value="GDP-MANNOSE MANNOSYL HYDROLASE"/>
    <property type="match status" value="1"/>
</dbReference>
<dbReference type="GO" id="GO:0016787">
    <property type="term" value="F:hydrolase activity"/>
    <property type="evidence" value="ECO:0007669"/>
    <property type="project" value="UniProtKB-KW"/>
</dbReference>
<dbReference type="PROSITE" id="PS51462">
    <property type="entry name" value="NUDIX"/>
    <property type="match status" value="1"/>
</dbReference>
<evidence type="ECO:0000256" key="2">
    <source>
        <dbReference type="ARBA" id="ARBA00022801"/>
    </source>
</evidence>
<evidence type="ECO:0000256" key="1">
    <source>
        <dbReference type="ARBA" id="ARBA00001946"/>
    </source>
</evidence>
<dbReference type="InterPro" id="IPR020476">
    <property type="entry name" value="Nudix_hydrolase"/>
</dbReference>
<comment type="cofactor">
    <cofactor evidence="1">
        <name>Mg(2+)</name>
        <dbReference type="ChEBI" id="CHEBI:18420"/>
    </cofactor>
</comment>